<evidence type="ECO:0000259" key="5">
    <source>
        <dbReference type="Pfam" id="PF18052"/>
    </source>
</evidence>
<dbReference type="Gene3D" id="1.20.5.4130">
    <property type="match status" value="1"/>
</dbReference>
<sequence>MASAGVDLLIGKVVSLLENEASLLADARDELGELQSELERMRSFLLDAERRSQQTQQTESQRTCVWQVRDTALEIKEIISEFNYHMNKQKASTKFNKCLYQASHLPKNLWVKHKIATKIQKIKKITIGISDRRQRYGVEGLDQGLPTQVADTNWLRNHNESSLFLKDDDLVGFEDTKEKLHGWLLSGERHAWSYQFRA</sequence>
<dbReference type="CDD" id="cd14798">
    <property type="entry name" value="RX-CC_like"/>
    <property type="match status" value="1"/>
</dbReference>
<keyword evidence="1" id="KW-0677">Repeat</keyword>
<reference evidence="6" key="1">
    <citation type="journal article" date="2023" name="Science">
        <title>Elucidation of the pathway for biosynthesis of saponin adjuvants from the soapbark tree.</title>
        <authorList>
            <person name="Reed J."/>
            <person name="Orme A."/>
            <person name="El-Demerdash A."/>
            <person name="Owen C."/>
            <person name="Martin L.B.B."/>
            <person name="Misra R.C."/>
            <person name="Kikuchi S."/>
            <person name="Rejzek M."/>
            <person name="Martin A.C."/>
            <person name="Harkess A."/>
            <person name="Leebens-Mack J."/>
            <person name="Louveau T."/>
            <person name="Stephenson M.J."/>
            <person name="Osbourn A."/>
        </authorList>
    </citation>
    <scope>NUCLEOTIDE SEQUENCE</scope>
    <source>
        <strain evidence="6">S10</strain>
    </source>
</reference>
<organism evidence="6 7">
    <name type="scientific">Quillaja saponaria</name>
    <name type="common">Soap bark tree</name>
    <dbReference type="NCBI Taxonomy" id="32244"/>
    <lineage>
        <taxon>Eukaryota</taxon>
        <taxon>Viridiplantae</taxon>
        <taxon>Streptophyta</taxon>
        <taxon>Embryophyta</taxon>
        <taxon>Tracheophyta</taxon>
        <taxon>Spermatophyta</taxon>
        <taxon>Magnoliopsida</taxon>
        <taxon>eudicotyledons</taxon>
        <taxon>Gunneridae</taxon>
        <taxon>Pentapetalae</taxon>
        <taxon>rosids</taxon>
        <taxon>fabids</taxon>
        <taxon>Fabales</taxon>
        <taxon>Quillajaceae</taxon>
        <taxon>Quillaja</taxon>
    </lineage>
</organism>
<evidence type="ECO:0000313" key="6">
    <source>
        <dbReference type="EMBL" id="KAJ7949798.1"/>
    </source>
</evidence>
<protein>
    <submittedName>
        <fullName evidence="6">Disease resistance protein</fullName>
    </submittedName>
</protein>
<dbReference type="KEGG" id="qsa:O6P43_030096"/>
<accession>A0AAD7PBS5</accession>
<dbReference type="Pfam" id="PF18052">
    <property type="entry name" value="Rx_N"/>
    <property type="match status" value="1"/>
</dbReference>
<keyword evidence="4" id="KW-0175">Coiled coil</keyword>
<feature type="coiled-coil region" evidence="4">
    <location>
        <begin position="17"/>
        <end position="51"/>
    </location>
</feature>
<keyword evidence="3" id="KW-0611">Plant defense</keyword>
<name>A0AAD7PBS5_QUISA</name>
<dbReference type="GO" id="GO:0000166">
    <property type="term" value="F:nucleotide binding"/>
    <property type="evidence" value="ECO:0007669"/>
    <property type="project" value="UniProtKB-KW"/>
</dbReference>
<keyword evidence="7" id="KW-1185">Reference proteome</keyword>
<comment type="caution">
    <text evidence="6">The sequence shown here is derived from an EMBL/GenBank/DDBJ whole genome shotgun (WGS) entry which is preliminary data.</text>
</comment>
<evidence type="ECO:0000313" key="7">
    <source>
        <dbReference type="Proteomes" id="UP001163823"/>
    </source>
</evidence>
<dbReference type="EMBL" id="JARAOO010000012">
    <property type="protein sequence ID" value="KAJ7949798.1"/>
    <property type="molecule type" value="Genomic_DNA"/>
</dbReference>
<evidence type="ECO:0000256" key="3">
    <source>
        <dbReference type="ARBA" id="ARBA00022821"/>
    </source>
</evidence>
<feature type="domain" description="Disease resistance N-terminal" evidence="5">
    <location>
        <begin position="6"/>
        <end position="97"/>
    </location>
</feature>
<dbReference type="GO" id="GO:0006952">
    <property type="term" value="P:defense response"/>
    <property type="evidence" value="ECO:0007669"/>
    <property type="project" value="UniProtKB-KW"/>
</dbReference>
<gene>
    <name evidence="6" type="ORF">O6P43_030096</name>
</gene>
<proteinExistence type="predicted"/>
<keyword evidence="2" id="KW-0547">Nucleotide-binding</keyword>
<evidence type="ECO:0000256" key="1">
    <source>
        <dbReference type="ARBA" id="ARBA00022737"/>
    </source>
</evidence>
<evidence type="ECO:0000256" key="4">
    <source>
        <dbReference type="SAM" id="Coils"/>
    </source>
</evidence>
<dbReference type="PANTHER" id="PTHR19338">
    <property type="entry name" value="TRANSLOCASE OF INNER MITOCHONDRIAL MEMBRANE 13 HOMOLOG"/>
    <property type="match status" value="1"/>
</dbReference>
<dbReference type="InterPro" id="IPR038005">
    <property type="entry name" value="RX-like_CC"/>
</dbReference>
<dbReference type="InterPro" id="IPR041118">
    <property type="entry name" value="Rx_N"/>
</dbReference>
<evidence type="ECO:0000256" key="2">
    <source>
        <dbReference type="ARBA" id="ARBA00022741"/>
    </source>
</evidence>
<dbReference type="PANTHER" id="PTHR19338:SF59">
    <property type="entry name" value="OS10G0162832 PROTEIN"/>
    <property type="match status" value="1"/>
</dbReference>
<dbReference type="AlphaFoldDB" id="A0AAD7PBS5"/>
<dbReference type="Proteomes" id="UP001163823">
    <property type="component" value="Chromosome 12"/>
</dbReference>